<evidence type="ECO:0000259" key="1">
    <source>
        <dbReference type="Pfam" id="PF02230"/>
    </source>
</evidence>
<evidence type="ECO:0000313" key="3">
    <source>
        <dbReference type="Proteomes" id="UP001596997"/>
    </source>
</evidence>
<dbReference type="SUPFAM" id="SSF53474">
    <property type="entry name" value="alpha/beta-Hydrolases"/>
    <property type="match status" value="1"/>
</dbReference>
<dbReference type="RefSeq" id="WP_377715473.1">
    <property type="nucleotide sequence ID" value="NZ_JBHTJM010000008.1"/>
</dbReference>
<organism evidence="2 3">
    <name type="scientific">Pseudofulvibacter geojedonensis</name>
    <dbReference type="NCBI Taxonomy" id="1123758"/>
    <lineage>
        <taxon>Bacteria</taxon>
        <taxon>Pseudomonadati</taxon>
        <taxon>Bacteroidota</taxon>
        <taxon>Flavobacteriia</taxon>
        <taxon>Flavobacteriales</taxon>
        <taxon>Flavobacteriaceae</taxon>
        <taxon>Pseudofulvibacter</taxon>
    </lineage>
</organism>
<dbReference type="Pfam" id="PF02230">
    <property type="entry name" value="Abhydrolase_2"/>
    <property type="match status" value="1"/>
</dbReference>
<protein>
    <submittedName>
        <fullName evidence="2">Alpha/beta hydrolase</fullName>
    </submittedName>
</protein>
<accession>A0ABW3I2K2</accession>
<comment type="caution">
    <text evidence="2">The sequence shown here is derived from an EMBL/GenBank/DDBJ whole genome shotgun (WGS) entry which is preliminary data.</text>
</comment>
<dbReference type="GO" id="GO:0016787">
    <property type="term" value="F:hydrolase activity"/>
    <property type="evidence" value="ECO:0007669"/>
    <property type="project" value="UniProtKB-KW"/>
</dbReference>
<dbReference type="InterPro" id="IPR029058">
    <property type="entry name" value="AB_hydrolase_fold"/>
</dbReference>
<dbReference type="InterPro" id="IPR003140">
    <property type="entry name" value="PLipase/COase/thioEstase"/>
</dbReference>
<dbReference type="Gene3D" id="3.40.50.1820">
    <property type="entry name" value="alpha/beta hydrolase"/>
    <property type="match status" value="1"/>
</dbReference>
<sequence length="210" mass="24125">MTEEKTISYTINNTYSTLNKLTNATKNNWFVIHGLGFLSKYFIKYFDELNKEENYIVAPQAQNKHYLKNQYKHVGTTWLTKNNTQFDIVNVLAHLDAVYSAEGLPESTNNILLGFSQGVSIVTRWVASRQIPCNTLVLYAGKIPREFKPNHFKHISRVLLIVGDKDEYVTTEVLLAETKYAQELFGNKLEIKVFDGTHEMKKNIINSILS</sequence>
<gene>
    <name evidence="2" type="ORF">ACFQ1O_08775</name>
</gene>
<evidence type="ECO:0000313" key="2">
    <source>
        <dbReference type="EMBL" id="MFD0964094.1"/>
    </source>
</evidence>
<name>A0ABW3I2K2_9FLAO</name>
<dbReference type="Proteomes" id="UP001596997">
    <property type="component" value="Unassembled WGS sequence"/>
</dbReference>
<proteinExistence type="predicted"/>
<keyword evidence="2" id="KW-0378">Hydrolase</keyword>
<keyword evidence="3" id="KW-1185">Reference proteome</keyword>
<dbReference type="EMBL" id="JBHTJM010000008">
    <property type="protein sequence ID" value="MFD0964094.1"/>
    <property type="molecule type" value="Genomic_DNA"/>
</dbReference>
<reference evidence="3" key="1">
    <citation type="journal article" date="2019" name="Int. J. Syst. Evol. Microbiol.">
        <title>The Global Catalogue of Microorganisms (GCM) 10K type strain sequencing project: providing services to taxonomists for standard genome sequencing and annotation.</title>
        <authorList>
            <consortium name="The Broad Institute Genomics Platform"/>
            <consortium name="The Broad Institute Genome Sequencing Center for Infectious Disease"/>
            <person name="Wu L."/>
            <person name="Ma J."/>
        </authorList>
    </citation>
    <scope>NUCLEOTIDE SEQUENCE [LARGE SCALE GENOMIC DNA]</scope>
    <source>
        <strain evidence="3">CCUG 62114</strain>
    </source>
</reference>
<feature type="domain" description="Phospholipase/carboxylesterase/thioesterase" evidence="1">
    <location>
        <begin position="101"/>
        <end position="208"/>
    </location>
</feature>